<dbReference type="InterPro" id="IPR052343">
    <property type="entry name" value="Retrotransposon-Effector_Assoc"/>
</dbReference>
<keyword evidence="2" id="KW-0548">Nucleotidyltransferase</keyword>
<comment type="caution">
    <text evidence="2">The sequence shown here is derived from an EMBL/GenBank/DDBJ whole genome shotgun (WGS) entry which is preliminary data.</text>
</comment>
<sequence>MLAELLQFKLHFNSKIEKEEFYWKQKACTNWLQKGDRNITFFHNFASQRRRMNKICSLQGDDGRVTLEGGAMKEIARNYFQELFSMKGTKNLNHVVSKVRKCITENMNRMMTTKYTKEELYTTLKGMGPTKASGVDGYPTLFFFQNFWHSLGRDVSSFCLEIINQDSQLTNLTNFWPIILCIVIYKMISKTVANRLQKVPDLCIDEAQIKKKRTGRKGILALKLDMSKAYDRVEWSFLRRIMSEMGFDVKWIYFIMQCICTIPYTIIINGEADEVFRPTRGLRQGDPLNPYLSLLCSEGLSSLMRLAQ</sequence>
<dbReference type="OrthoDB" id="10682389at2759"/>
<dbReference type="Proteomes" id="UP000325315">
    <property type="component" value="Unassembled WGS sequence"/>
</dbReference>
<dbReference type="SUPFAM" id="SSF56672">
    <property type="entry name" value="DNA/RNA polymerases"/>
    <property type="match status" value="1"/>
</dbReference>
<gene>
    <name evidence="2" type="ORF">EPI10_010868</name>
</gene>
<evidence type="ECO:0000313" key="3">
    <source>
        <dbReference type="Proteomes" id="UP000325315"/>
    </source>
</evidence>
<reference evidence="3" key="1">
    <citation type="journal article" date="2019" name="Plant Biotechnol. J.">
        <title>Genome sequencing of the Australian wild diploid species Gossypium australe highlights disease resistance and delayed gland morphogenesis.</title>
        <authorList>
            <person name="Cai Y."/>
            <person name="Cai X."/>
            <person name="Wang Q."/>
            <person name="Wang P."/>
            <person name="Zhang Y."/>
            <person name="Cai C."/>
            <person name="Xu Y."/>
            <person name="Wang K."/>
            <person name="Zhou Z."/>
            <person name="Wang C."/>
            <person name="Geng S."/>
            <person name="Li B."/>
            <person name="Dong Q."/>
            <person name="Hou Y."/>
            <person name="Wang H."/>
            <person name="Ai P."/>
            <person name="Liu Z."/>
            <person name="Yi F."/>
            <person name="Sun M."/>
            <person name="An G."/>
            <person name="Cheng J."/>
            <person name="Zhang Y."/>
            <person name="Shi Q."/>
            <person name="Xie Y."/>
            <person name="Shi X."/>
            <person name="Chang Y."/>
            <person name="Huang F."/>
            <person name="Chen Y."/>
            <person name="Hong S."/>
            <person name="Mi L."/>
            <person name="Sun Q."/>
            <person name="Zhang L."/>
            <person name="Zhou B."/>
            <person name="Peng R."/>
            <person name="Zhang X."/>
            <person name="Liu F."/>
        </authorList>
    </citation>
    <scope>NUCLEOTIDE SEQUENCE [LARGE SCALE GENOMIC DNA]</scope>
    <source>
        <strain evidence="3">cv. PA1801</strain>
    </source>
</reference>
<dbReference type="AlphaFoldDB" id="A0A5B6W4V0"/>
<evidence type="ECO:0000259" key="1">
    <source>
        <dbReference type="Pfam" id="PF00078"/>
    </source>
</evidence>
<name>A0A5B6W4V0_9ROSI</name>
<dbReference type="InterPro" id="IPR000477">
    <property type="entry name" value="RT_dom"/>
</dbReference>
<dbReference type="Pfam" id="PF00078">
    <property type="entry name" value="RVT_1"/>
    <property type="match status" value="1"/>
</dbReference>
<protein>
    <submittedName>
        <fullName evidence="2">Reverse transcriptase</fullName>
    </submittedName>
</protein>
<organism evidence="2 3">
    <name type="scientific">Gossypium australe</name>
    <dbReference type="NCBI Taxonomy" id="47621"/>
    <lineage>
        <taxon>Eukaryota</taxon>
        <taxon>Viridiplantae</taxon>
        <taxon>Streptophyta</taxon>
        <taxon>Embryophyta</taxon>
        <taxon>Tracheophyta</taxon>
        <taxon>Spermatophyta</taxon>
        <taxon>Magnoliopsida</taxon>
        <taxon>eudicotyledons</taxon>
        <taxon>Gunneridae</taxon>
        <taxon>Pentapetalae</taxon>
        <taxon>rosids</taxon>
        <taxon>malvids</taxon>
        <taxon>Malvales</taxon>
        <taxon>Malvaceae</taxon>
        <taxon>Malvoideae</taxon>
        <taxon>Gossypium</taxon>
    </lineage>
</organism>
<proteinExistence type="predicted"/>
<dbReference type="GO" id="GO:0003964">
    <property type="term" value="F:RNA-directed DNA polymerase activity"/>
    <property type="evidence" value="ECO:0007669"/>
    <property type="project" value="UniProtKB-KW"/>
</dbReference>
<feature type="domain" description="Reverse transcriptase" evidence="1">
    <location>
        <begin position="174"/>
        <end position="304"/>
    </location>
</feature>
<evidence type="ECO:0000313" key="2">
    <source>
        <dbReference type="EMBL" id="KAA3476939.1"/>
    </source>
</evidence>
<accession>A0A5B6W4V0</accession>
<dbReference type="EMBL" id="SMMG02000004">
    <property type="protein sequence ID" value="KAA3476939.1"/>
    <property type="molecule type" value="Genomic_DNA"/>
</dbReference>
<dbReference type="PANTHER" id="PTHR46890:SF48">
    <property type="entry name" value="RNA-DIRECTED DNA POLYMERASE"/>
    <property type="match status" value="1"/>
</dbReference>
<dbReference type="PANTHER" id="PTHR46890">
    <property type="entry name" value="NON-LTR RETROLELEMENT REVERSE TRANSCRIPTASE-LIKE PROTEIN-RELATED"/>
    <property type="match status" value="1"/>
</dbReference>
<keyword evidence="2" id="KW-0808">Transferase</keyword>
<dbReference type="InterPro" id="IPR043502">
    <property type="entry name" value="DNA/RNA_pol_sf"/>
</dbReference>
<keyword evidence="2" id="KW-0695">RNA-directed DNA polymerase</keyword>
<keyword evidence="3" id="KW-1185">Reference proteome</keyword>